<feature type="transmembrane region" description="Helical" evidence="2">
    <location>
        <begin position="416"/>
        <end position="434"/>
    </location>
</feature>
<feature type="compositionally biased region" description="Acidic residues" evidence="1">
    <location>
        <begin position="352"/>
        <end position="374"/>
    </location>
</feature>
<dbReference type="Proteomes" id="UP000515123">
    <property type="component" value="Linkage group 14"/>
</dbReference>
<dbReference type="OrthoDB" id="1916325at2759"/>
<evidence type="ECO:0000313" key="4">
    <source>
        <dbReference type="RefSeq" id="XP_020102331.1"/>
    </source>
</evidence>
<dbReference type="PANTHER" id="PTHR31963:SF16">
    <property type="entry name" value="OS06G0635200 PROTEIN"/>
    <property type="match status" value="1"/>
</dbReference>
<name>A0A6P5G137_ANACO</name>
<evidence type="ECO:0000256" key="2">
    <source>
        <dbReference type="SAM" id="Phobius"/>
    </source>
</evidence>
<feature type="transmembrane region" description="Helical" evidence="2">
    <location>
        <begin position="278"/>
        <end position="296"/>
    </location>
</feature>
<dbReference type="PANTHER" id="PTHR31963">
    <property type="entry name" value="RAS GUANINE NUCLEOTIDE EXCHANGE FACTOR K"/>
    <property type="match status" value="1"/>
</dbReference>
<evidence type="ECO:0000256" key="1">
    <source>
        <dbReference type="SAM" id="MobiDB-lite"/>
    </source>
</evidence>
<feature type="transmembrane region" description="Helical" evidence="2">
    <location>
        <begin position="84"/>
        <end position="106"/>
    </location>
</feature>
<reference evidence="3" key="1">
    <citation type="journal article" date="2015" name="Nat. Genet.">
        <title>The pineapple genome and the evolution of CAM photosynthesis.</title>
        <authorList>
            <person name="Ming R."/>
            <person name="VanBuren R."/>
            <person name="Wai C.M."/>
            <person name="Tang H."/>
            <person name="Schatz M.C."/>
            <person name="Bowers J.E."/>
            <person name="Lyons E."/>
            <person name="Wang M.L."/>
            <person name="Chen J."/>
            <person name="Biggers E."/>
            <person name="Zhang J."/>
            <person name="Huang L."/>
            <person name="Zhang L."/>
            <person name="Miao W."/>
            <person name="Zhang J."/>
            <person name="Ye Z."/>
            <person name="Miao C."/>
            <person name="Lin Z."/>
            <person name="Wang H."/>
            <person name="Zhou H."/>
            <person name="Yim W.C."/>
            <person name="Priest H.D."/>
            <person name="Zheng C."/>
            <person name="Woodhouse M."/>
            <person name="Edger P.P."/>
            <person name="Guyot R."/>
            <person name="Guo H.B."/>
            <person name="Guo H."/>
            <person name="Zheng G."/>
            <person name="Singh R."/>
            <person name="Sharma A."/>
            <person name="Min X."/>
            <person name="Zheng Y."/>
            <person name="Lee H."/>
            <person name="Gurtowski J."/>
            <person name="Sedlazeck F.J."/>
            <person name="Harkess A."/>
            <person name="McKain M.R."/>
            <person name="Liao Z."/>
            <person name="Fang J."/>
            <person name="Liu J."/>
            <person name="Zhang X."/>
            <person name="Zhang Q."/>
            <person name="Hu W."/>
            <person name="Qin Y."/>
            <person name="Wang K."/>
            <person name="Chen L.Y."/>
            <person name="Shirley N."/>
            <person name="Lin Y.R."/>
            <person name="Liu L.Y."/>
            <person name="Hernandez A.G."/>
            <person name="Wright C.L."/>
            <person name="Bulone V."/>
            <person name="Tuskan G.A."/>
            <person name="Heath K."/>
            <person name="Zee F."/>
            <person name="Moore P.H."/>
            <person name="Sunkar R."/>
            <person name="Leebens-Mack J.H."/>
            <person name="Mockler T."/>
            <person name="Bennetzen J.L."/>
            <person name="Freeling M."/>
            <person name="Sankoff D."/>
            <person name="Paterson A.H."/>
            <person name="Zhu X."/>
            <person name="Yang X."/>
            <person name="Smith J.A."/>
            <person name="Cushman J.C."/>
            <person name="Paull R.E."/>
            <person name="Yu Q."/>
        </authorList>
    </citation>
    <scope>NUCLEOTIDE SEQUENCE [LARGE SCALE GENOMIC DNA]</scope>
    <source>
        <strain evidence="3">cv. F153</strain>
    </source>
</reference>
<dbReference type="InterPro" id="IPR021924">
    <property type="entry name" value="DUF3537"/>
</dbReference>
<feature type="transmembrane region" description="Helical" evidence="2">
    <location>
        <begin position="43"/>
        <end position="64"/>
    </location>
</feature>
<gene>
    <name evidence="4" type="primary">LOC109719902</name>
</gene>
<feature type="transmembrane region" description="Helical" evidence="2">
    <location>
        <begin position="184"/>
        <end position="202"/>
    </location>
</feature>
<feature type="region of interest" description="Disordered" evidence="1">
    <location>
        <begin position="348"/>
        <end position="374"/>
    </location>
</feature>
<evidence type="ECO:0000313" key="3">
    <source>
        <dbReference type="Proteomes" id="UP000515123"/>
    </source>
</evidence>
<accession>A0A6P5G137</accession>
<dbReference type="RefSeq" id="XP_020102331.1">
    <property type="nucleotide sequence ID" value="XM_020246742.1"/>
</dbReference>
<keyword evidence="2" id="KW-0812">Transmembrane</keyword>
<keyword evidence="2" id="KW-0472">Membrane</keyword>
<dbReference type="Pfam" id="PF12056">
    <property type="entry name" value="DUF3537"/>
    <property type="match status" value="1"/>
</dbReference>
<organism evidence="3 4">
    <name type="scientific">Ananas comosus</name>
    <name type="common">Pineapple</name>
    <name type="synonym">Ananas ananas</name>
    <dbReference type="NCBI Taxonomy" id="4615"/>
    <lineage>
        <taxon>Eukaryota</taxon>
        <taxon>Viridiplantae</taxon>
        <taxon>Streptophyta</taxon>
        <taxon>Embryophyta</taxon>
        <taxon>Tracheophyta</taxon>
        <taxon>Spermatophyta</taxon>
        <taxon>Magnoliopsida</taxon>
        <taxon>Liliopsida</taxon>
        <taxon>Poales</taxon>
        <taxon>Bromeliaceae</taxon>
        <taxon>Bromelioideae</taxon>
        <taxon>Ananas</taxon>
    </lineage>
</organism>
<dbReference type="AlphaFoldDB" id="A0A6P5G137"/>
<dbReference type="GeneID" id="109719902"/>
<reference evidence="4" key="2">
    <citation type="submission" date="2025-08" db="UniProtKB">
        <authorList>
            <consortium name="RefSeq"/>
        </authorList>
    </citation>
    <scope>IDENTIFICATION</scope>
    <source>
        <tissue evidence="4">Leaf</tissue>
    </source>
</reference>
<proteinExistence type="predicted"/>
<sequence length="440" mass="49589">MQLMRPGSSEVLLLTPTQLDEAAELRWFQSCLRWMCMDHQPSAGWHAAISWLLFAILALAVPAFSHFALSFDPDRRPYDAVVQIALSAASAISFVCLSAVIHCVGLRRLLFLHKLRHESDRVHAGYTAQLNRSFRLLACFVMPCFAAEAAYKVWWYCAGARQIPFMGNAVLSDVVACAMELASWVYRTAIFLLTCVLFRLICYLQRLRLHDFAAVHFVEHVEAEAVLREHLDIRRQLKIISHRFRGFIVACLLTVTASQFASVLLITRKQSQDNLFNTGELAICSIVLVTGFLTCLHSAAKITHHAQALTSHATKWHACCTIDSFEEVEPNGSFVRVIPAANPSSLLPEYTINEDESPEDTADDDDDDDDDDLLEDTKLVHPHAHTISFQKRQALVTYLESNKAGITVYGYTLDRTWLNAIFMVEWTLFLWLLGKTIGVS</sequence>
<feature type="transmembrane region" description="Helical" evidence="2">
    <location>
        <begin position="244"/>
        <end position="266"/>
    </location>
</feature>
<protein>
    <submittedName>
        <fullName evidence="4">Uncharacterized protein LOC109719902</fullName>
    </submittedName>
</protein>
<keyword evidence="3" id="KW-1185">Reference proteome</keyword>
<keyword evidence="2" id="KW-1133">Transmembrane helix</keyword>
<feature type="transmembrane region" description="Helical" evidence="2">
    <location>
        <begin position="136"/>
        <end position="156"/>
    </location>
</feature>